<reference evidence="6" key="1">
    <citation type="submission" date="2012-04" db="EMBL/GenBank/DDBJ databases">
        <title>Finished genome of Dactylococcopsis salina PCC 8305.</title>
        <authorList>
            <consortium name="US DOE Joint Genome Institute"/>
            <person name="Gugger M."/>
            <person name="Coursin T."/>
            <person name="Rippka R."/>
            <person name="Tandeau De Marsac N."/>
            <person name="Huntemann M."/>
            <person name="Wei C.-L."/>
            <person name="Han J."/>
            <person name="Detter J.C."/>
            <person name="Han C."/>
            <person name="Tapia R."/>
            <person name="Daligault H."/>
            <person name="Chen A."/>
            <person name="Krypides N."/>
            <person name="Mavromatis K."/>
            <person name="Markowitz V."/>
            <person name="Szeto E."/>
            <person name="Ivanova N."/>
            <person name="Ovchinnikova G."/>
            <person name="Pagani I."/>
            <person name="Pati A."/>
            <person name="Goodwin L."/>
            <person name="Peters L."/>
            <person name="Pitluck S."/>
            <person name="Woyke T."/>
            <person name="Kerfeld C."/>
        </authorList>
    </citation>
    <scope>NUCLEOTIDE SEQUENCE [LARGE SCALE GENOMIC DNA]</scope>
    <source>
        <strain evidence="6">PCC 8305</strain>
    </source>
</reference>
<dbReference type="GO" id="GO:0016787">
    <property type="term" value="F:hydrolase activity"/>
    <property type="evidence" value="ECO:0007669"/>
    <property type="project" value="UniProtKB-KW"/>
</dbReference>
<dbReference type="OrthoDB" id="9810538at2"/>
<evidence type="ECO:0000256" key="5">
    <source>
        <dbReference type="ARBA" id="ARBA00022801"/>
    </source>
</evidence>
<dbReference type="STRING" id="13035.Dacsa_0098"/>
<dbReference type="EMBL" id="CP003944">
    <property type="protein sequence ID" value="AFZ48916.1"/>
    <property type="molecule type" value="Genomic_DNA"/>
</dbReference>
<dbReference type="Proteomes" id="UP000010482">
    <property type="component" value="Chromosome"/>
</dbReference>
<proteinExistence type="predicted"/>
<accession>K9YPQ7</accession>
<evidence type="ECO:0000256" key="1">
    <source>
        <dbReference type="ARBA" id="ARBA00022553"/>
    </source>
</evidence>
<dbReference type="InterPro" id="IPR008201">
    <property type="entry name" value="HepT-like"/>
</dbReference>
<evidence type="ECO:0000256" key="2">
    <source>
        <dbReference type="ARBA" id="ARBA00022649"/>
    </source>
</evidence>
<name>K9YPQ7_DACS8</name>
<keyword evidence="3" id="KW-0540">Nuclease</keyword>
<keyword evidence="4" id="KW-0547">Nucleotide-binding</keyword>
<evidence type="ECO:0008006" key="8">
    <source>
        <dbReference type="Google" id="ProtNLM"/>
    </source>
</evidence>
<evidence type="ECO:0000313" key="7">
    <source>
        <dbReference type="Proteomes" id="UP000010482"/>
    </source>
</evidence>
<keyword evidence="1" id="KW-0597">Phosphoprotein</keyword>
<dbReference type="GO" id="GO:0004540">
    <property type="term" value="F:RNA nuclease activity"/>
    <property type="evidence" value="ECO:0007669"/>
    <property type="project" value="InterPro"/>
</dbReference>
<sequence>MSRSPEDYLQHILDEAEYLFQSSQNLSKEDFLKDETLKRAYIRSLEVIGEATKNLPNSFKAEHPEVAWRRMAGMRDKLIHNYFGVDYDIVWNAIIDEIPNLKVKIENILKEIKGE</sequence>
<gene>
    <name evidence="6" type="ORF">Dacsa_0098</name>
</gene>
<keyword evidence="7" id="KW-1185">Reference proteome</keyword>
<dbReference type="InterPro" id="IPR051813">
    <property type="entry name" value="HepT_RNase_toxin"/>
</dbReference>
<protein>
    <recommendedName>
        <fullName evidence="8">Nucleotidyltransferase</fullName>
    </recommendedName>
</protein>
<dbReference type="RefSeq" id="WP_015227929.1">
    <property type="nucleotide sequence ID" value="NC_019780.1"/>
</dbReference>
<organism evidence="6 7">
    <name type="scientific">Dactylococcopsis salina (strain PCC 8305)</name>
    <name type="common">Myxobactron salinum</name>
    <dbReference type="NCBI Taxonomy" id="13035"/>
    <lineage>
        <taxon>Bacteria</taxon>
        <taxon>Bacillati</taxon>
        <taxon>Cyanobacteriota</taxon>
        <taxon>Cyanophyceae</taxon>
        <taxon>Nodosilineales</taxon>
        <taxon>Cymatolegaceae</taxon>
        <taxon>Dactylococcopsis</taxon>
    </lineage>
</organism>
<dbReference type="PATRIC" id="fig|13035.3.peg.109"/>
<dbReference type="AlphaFoldDB" id="K9YPQ7"/>
<dbReference type="PANTHER" id="PTHR34139">
    <property type="entry name" value="UPF0331 PROTEIN MJ0127"/>
    <property type="match status" value="1"/>
</dbReference>
<dbReference type="PANTHER" id="PTHR34139:SF1">
    <property type="entry name" value="RNASE MJ1380-RELATED"/>
    <property type="match status" value="1"/>
</dbReference>
<dbReference type="Pfam" id="PF01934">
    <property type="entry name" value="HepT-like"/>
    <property type="match status" value="1"/>
</dbReference>
<keyword evidence="5" id="KW-0378">Hydrolase</keyword>
<dbReference type="HOGENOM" id="CLU_142825_3_3_3"/>
<dbReference type="GO" id="GO:0000166">
    <property type="term" value="F:nucleotide binding"/>
    <property type="evidence" value="ECO:0007669"/>
    <property type="project" value="UniProtKB-KW"/>
</dbReference>
<evidence type="ECO:0000313" key="6">
    <source>
        <dbReference type="EMBL" id="AFZ48916.1"/>
    </source>
</evidence>
<keyword evidence="2" id="KW-1277">Toxin-antitoxin system</keyword>
<dbReference type="GO" id="GO:0110001">
    <property type="term" value="C:toxin-antitoxin complex"/>
    <property type="evidence" value="ECO:0007669"/>
    <property type="project" value="InterPro"/>
</dbReference>
<dbReference type="KEGG" id="dsl:Dacsa_0098"/>
<evidence type="ECO:0000256" key="4">
    <source>
        <dbReference type="ARBA" id="ARBA00022741"/>
    </source>
</evidence>
<dbReference type="eggNOG" id="COG2361">
    <property type="taxonomic scope" value="Bacteria"/>
</dbReference>
<evidence type="ECO:0000256" key="3">
    <source>
        <dbReference type="ARBA" id="ARBA00022722"/>
    </source>
</evidence>